<organism evidence="4 5">
    <name type="scientific">Phlyctema vagabunda</name>
    <dbReference type="NCBI Taxonomy" id="108571"/>
    <lineage>
        <taxon>Eukaryota</taxon>
        <taxon>Fungi</taxon>
        <taxon>Dikarya</taxon>
        <taxon>Ascomycota</taxon>
        <taxon>Pezizomycotina</taxon>
        <taxon>Leotiomycetes</taxon>
        <taxon>Helotiales</taxon>
        <taxon>Dermateaceae</taxon>
        <taxon>Phlyctema</taxon>
    </lineage>
</organism>
<dbReference type="InterPro" id="IPR053157">
    <property type="entry name" value="Sterol_Uptake_Regulator"/>
</dbReference>
<evidence type="ECO:0000313" key="4">
    <source>
        <dbReference type="EMBL" id="KAL3421342.1"/>
    </source>
</evidence>
<keyword evidence="1" id="KW-0539">Nucleus</keyword>
<dbReference type="PANTHER" id="PTHR47784:SF4">
    <property type="entry name" value="ZN(II)2CYS6 TRANSCRIPTION FACTOR (EUROFUNG)"/>
    <property type="match status" value="1"/>
</dbReference>
<dbReference type="SMART" id="SM00066">
    <property type="entry name" value="GAL4"/>
    <property type="match status" value="1"/>
</dbReference>
<dbReference type="InterPro" id="IPR001138">
    <property type="entry name" value="Zn2Cys6_DnaBD"/>
</dbReference>
<proteinExistence type="predicted"/>
<dbReference type="Pfam" id="PF00172">
    <property type="entry name" value="Zn_clus"/>
    <property type="match status" value="1"/>
</dbReference>
<dbReference type="InterPro" id="IPR036864">
    <property type="entry name" value="Zn2-C6_fun-type_DNA-bd_sf"/>
</dbReference>
<dbReference type="Proteomes" id="UP001629113">
    <property type="component" value="Unassembled WGS sequence"/>
</dbReference>
<dbReference type="Gene3D" id="4.10.240.10">
    <property type="entry name" value="Zn(2)-C6 fungal-type DNA-binding domain"/>
    <property type="match status" value="1"/>
</dbReference>
<dbReference type="EMBL" id="JBFCZG010000006">
    <property type="protein sequence ID" value="KAL3421342.1"/>
    <property type="molecule type" value="Genomic_DNA"/>
</dbReference>
<dbReference type="PROSITE" id="PS00463">
    <property type="entry name" value="ZN2_CY6_FUNGAL_1"/>
    <property type="match status" value="1"/>
</dbReference>
<comment type="caution">
    <text evidence="4">The sequence shown here is derived from an EMBL/GenBank/DDBJ whole genome shotgun (WGS) entry which is preliminary data.</text>
</comment>
<dbReference type="PROSITE" id="PS50048">
    <property type="entry name" value="ZN2_CY6_FUNGAL_2"/>
    <property type="match status" value="1"/>
</dbReference>
<accession>A0ABR4PDX8</accession>
<dbReference type="SUPFAM" id="SSF57701">
    <property type="entry name" value="Zn2/Cys6 DNA-binding domain"/>
    <property type="match status" value="1"/>
</dbReference>
<protein>
    <submittedName>
        <fullName evidence="4">C6 finger domain-containing protein</fullName>
    </submittedName>
</protein>
<name>A0ABR4PDX8_9HELO</name>
<reference evidence="4 5" key="1">
    <citation type="submission" date="2024-06" db="EMBL/GenBank/DDBJ databases">
        <title>Complete genome of Phlyctema vagabunda strain 19-DSS-EL-015.</title>
        <authorList>
            <person name="Fiorenzani C."/>
        </authorList>
    </citation>
    <scope>NUCLEOTIDE SEQUENCE [LARGE SCALE GENOMIC DNA]</scope>
    <source>
        <strain evidence="4 5">19-DSS-EL-015</strain>
    </source>
</reference>
<sequence length="390" mass="44051">MTRTTHRKSRKGCKECKTRHVKCDETRPVCINCKSTKRHCPYLDGGSERAGPSTSSKPSPSDVGVNPSLQIPLPPPGKLDHLVHLELLNQWFSHTQEIFCSKKHLTEEFSPITMDYALEFPFLMRAFLSMAAIHLSLVNPVKRNFYREHAERLHAEALAGFNTIVSSLTSQNVLPALVFLTVVGMYHFSHAFSYREFGLSDFLEKLVEAMVTLRGNQMVLAGWWEFFKTSELGFMIQETDRLSEEELNTNAIELDDLRNLISSTKFDLSTTPVYVGAVNKLQVAYNSQRNEISDASTPKSSSALIWLMTISKEFRELLAAQQPEALIVIAYLAPVLHARRDYWAIGDSGEYLLSSISSYLGPEWQHWLEKPRSLMSANSPVNTSQSCLSQ</sequence>
<gene>
    <name evidence="4" type="ORF">PVAG01_07787</name>
</gene>
<evidence type="ECO:0000313" key="5">
    <source>
        <dbReference type="Proteomes" id="UP001629113"/>
    </source>
</evidence>
<evidence type="ECO:0000256" key="2">
    <source>
        <dbReference type="SAM" id="MobiDB-lite"/>
    </source>
</evidence>
<feature type="domain" description="Zn(2)-C6 fungal-type" evidence="3">
    <location>
        <begin position="12"/>
        <end position="42"/>
    </location>
</feature>
<keyword evidence="5" id="KW-1185">Reference proteome</keyword>
<dbReference type="PANTHER" id="PTHR47784">
    <property type="entry name" value="STEROL UPTAKE CONTROL PROTEIN 2"/>
    <property type="match status" value="1"/>
</dbReference>
<feature type="region of interest" description="Disordered" evidence="2">
    <location>
        <begin position="44"/>
        <end position="69"/>
    </location>
</feature>
<evidence type="ECO:0000256" key="1">
    <source>
        <dbReference type="ARBA" id="ARBA00023242"/>
    </source>
</evidence>
<evidence type="ECO:0000259" key="3">
    <source>
        <dbReference type="PROSITE" id="PS50048"/>
    </source>
</evidence>
<dbReference type="CDD" id="cd00067">
    <property type="entry name" value="GAL4"/>
    <property type="match status" value="1"/>
</dbReference>